<comment type="caution">
    <text evidence="1">The sequence shown here is derived from an EMBL/GenBank/DDBJ whole genome shotgun (WGS) entry which is preliminary data.</text>
</comment>
<reference evidence="1 2" key="1">
    <citation type="submission" date="2024-02" db="EMBL/GenBank/DDBJ databases">
        <authorList>
            <person name="Chen Y."/>
            <person name="Shah S."/>
            <person name="Dougan E. K."/>
            <person name="Thang M."/>
            <person name="Chan C."/>
        </authorList>
    </citation>
    <scope>NUCLEOTIDE SEQUENCE [LARGE SCALE GENOMIC DNA]</scope>
</reference>
<evidence type="ECO:0000313" key="2">
    <source>
        <dbReference type="Proteomes" id="UP001642484"/>
    </source>
</evidence>
<keyword evidence="2" id="KW-1185">Reference proteome</keyword>
<dbReference type="Proteomes" id="UP001642484">
    <property type="component" value="Unassembled WGS sequence"/>
</dbReference>
<organism evidence="1 2">
    <name type="scientific">Durusdinium trenchii</name>
    <dbReference type="NCBI Taxonomy" id="1381693"/>
    <lineage>
        <taxon>Eukaryota</taxon>
        <taxon>Sar</taxon>
        <taxon>Alveolata</taxon>
        <taxon>Dinophyceae</taxon>
        <taxon>Suessiales</taxon>
        <taxon>Symbiodiniaceae</taxon>
        <taxon>Durusdinium</taxon>
    </lineage>
</organism>
<proteinExistence type="predicted"/>
<name>A0ABP0NSU9_9DINO</name>
<gene>
    <name evidence="1" type="ORF">CCMP2556_LOCUS32338</name>
</gene>
<dbReference type="EMBL" id="CAXAMN010022040">
    <property type="protein sequence ID" value="CAK9065852.1"/>
    <property type="molecule type" value="Genomic_DNA"/>
</dbReference>
<sequence length="48" mass="5630">MVSSMKSSHDLVAIEGADPLDDRYTRKRDRVTEYLEILNQQSHIVRKK</sequence>
<protein>
    <submittedName>
        <fullName evidence="1">Uncharacterized protein</fullName>
    </submittedName>
</protein>
<accession>A0ABP0NSU9</accession>
<evidence type="ECO:0000313" key="1">
    <source>
        <dbReference type="EMBL" id="CAK9065852.1"/>
    </source>
</evidence>